<proteinExistence type="predicted"/>
<dbReference type="Gene3D" id="3.40.50.2300">
    <property type="match status" value="1"/>
</dbReference>
<dbReference type="PROSITE" id="PS51755">
    <property type="entry name" value="OMPR_PHOB"/>
    <property type="match status" value="1"/>
</dbReference>
<evidence type="ECO:0000256" key="1">
    <source>
        <dbReference type="ARBA" id="ARBA00018672"/>
    </source>
</evidence>
<gene>
    <name evidence="10" type="ORF">KTH89_20815</name>
</gene>
<evidence type="ECO:0000259" key="8">
    <source>
        <dbReference type="PROSITE" id="PS50110"/>
    </source>
</evidence>
<evidence type="ECO:0000256" key="7">
    <source>
        <dbReference type="PROSITE-ProRule" id="PRU01091"/>
    </source>
</evidence>
<dbReference type="AlphaFoldDB" id="A0A949K138"/>
<keyword evidence="3 7" id="KW-0238">DNA-binding</keyword>
<feature type="DNA-binding region" description="OmpR/PhoB-type" evidence="7">
    <location>
        <begin position="123"/>
        <end position="220"/>
    </location>
</feature>
<dbReference type="SMART" id="SM00862">
    <property type="entry name" value="Trans_reg_C"/>
    <property type="match status" value="1"/>
</dbReference>
<dbReference type="Gene3D" id="1.10.10.10">
    <property type="entry name" value="Winged helix-like DNA-binding domain superfamily/Winged helix DNA-binding domain"/>
    <property type="match status" value="1"/>
</dbReference>
<dbReference type="Pfam" id="PF00072">
    <property type="entry name" value="Response_reg"/>
    <property type="match status" value="1"/>
</dbReference>
<dbReference type="SMART" id="SM00448">
    <property type="entry name" value="REC"/>
    <property type="match status" value="1"/>
</dbReference>
<dbReference type="InterPro" id="IPR011006">
    <property type="entry name" value="CheY-like_superfamily"/>
</dbReference>
<feature type="modified residue" description="4-aspartylphosphate" evidence="6">
    <location>
        <position position="51"/>
    </location>
</feature>
<accession>A0A949K138</accession>
<feature type="domain" description="Response regulatory" evidence="8">
    <location>
        <begin position="3"/>
        <end position="115"/>
    </location>
</feature>
<dbReference type="PANTHER" id="PTHR48111">
    <property type="entry name" value="REGULATOR OF RPOS"/>
    <property type="match status" value="1"/>
</dbReference>
<dbReference type="PROSITE" id="PS50110">
    <property type="entry name" value="RESPONSE_REGULATORY"/>
    <property type="match status" value="1"/>
</dbReference>
<dbReference type="Gene3D" id="6.10.250.690">
    <property type="match status" value="1"/>
</dbReference>
<sequence length="232" mass="26604">MANIMLVEDDDTLQFGIQMALKKNGYGTIVCPNLEQARSLFSPQVDLILLDLNLPDGSGYDFCGWVKRRSDTPILFLTVRDDETDMVKGLDMGADDYIVKPFSITVLLSRIRAVMRRVAQTEETQLLTCDTLILNKEARTVHLDGKELILTAGEYRLLLCLMENKNQTLTRQQLLEKVWDVDGSFVGDNALTVTMRRLREKLQGYEFIRTLRGIGYRMEEEPWFKNAEDGER</sequence>
<name>A0A949K138_9FIRM</name>
<dbReference type="InterPro" id="IPR001867">
    <property type="entry name" value="OmpR/PhoB-type_DNA-bd"/>
</dbReference>
<keyword evidence="11" id="KW-1185">Reference proteome</keyword>
<evidence type="ECO:0000313" key="11">
    <source>
        <dbReference type="Proteomes" id="UP000712157"/>
    </source>
</evidence>
<dbReference type="SUPFAM" id="SSF52172">
    <property type="entry name" value="CheY-like"/>
    <property type="match status" value="1"/>
</dbReference>
<keyword evidence="2" id="KW-0805">Transcription regulation</keyword>
<dbReference type="RefSeq" id="WP_158347233.1">
    <property type="nucleotide sequence ID" value="NZ_JAHQCW010000046.1"/>
</dbReference>
<dbReference type="InterPro" id="IPR036388">
    <property type="entry name" value="WH-like_DNA-bd_sf"/>
</dbReference>
<dbReference type="EMBL" id="JAHQCW010000046">
    <property type="protein sequence ID" value="MBU9738983.1"/>
    <property type="molecule type" value="Genomic_DNA"/>
</dbReference>
<evidence type="ECO:0000259" key="9">
    <source>
        <dbReference type="PROSITE" id="PS51755"/>
    </source>
</evidence>
<organism evidence="10 11">
    <name type="scientific">Diplocloster agilis</name>
    <dbReference type="NCBI Taxonomy" id="2850323"/>
    <lineage>
        <taxon>Bacteria</taxon>
        <taxon>Bacillati</taxon>
        <taxon>Bacillota</taxon>
        <taxon>Clostridia</taxon>
        <taxon>Lachnospirales</taxon>
        <taxon>Lachnospiraceae</taxon>
        <taxon>Diplocloster</taxon>
    </lineage>
</organism>
<evidence type="ECO:0000256" key="6">
    <source>
        <dbReference type="PROSITE-ProRule" id="PRU00169"/>
    </source>
</evidence>
<comment type="caution">
    <text evidence="10">The sequence shown here is derived from an EMBL/GenBank/DDBJ whole genome shotgun (WGS) entry which is preliminary data.</text>
</comment>
<reference evidence="10" key="1">
    <citation type="submission" date="2021-06" db="EMBL/GenBank/DDBJ databases">
        <title>Description of novel taxa of the family Lachnospiraceae.</title>
        <authorList>
            <person name="Chaplin A.V."/>
            <person name="Sokolova S.R."/>
            <person name="Pikina A.P."/>
            <person name="Korzhanova M."/>
            <person name="Belova V."/>
            <person name="Korostin D."/>
            <person name="Efimov B.A."/>
        </authorList>
    </citation>
    <scope>NUCLEOTIDE SEQUENCE</scope>
    <source>
        <strain evidence="10">ASD5720</strain>
    </source>
</reference>
<dbReference type="GO" id="GO:0000156">
    <property type="term" value="F:phosphorelay response regulator activity"/>
    <property type="evidence" value="ECO:0007669"/>
    <property type="project" value="TreeGrafter"/>
</dbReference>
<evidence type="ECO:0000313" key="10">
    <source>
        <dbReference type="EMBL" id="MBU9738983.1"/>
    </source>
</evidence>
<evidence type="ECO:0000256" key="3">
    <source>
        <dbReference type="ARBA" id="ARBA00023125"/>
    </source>
</evidence>
<keyword evidence="4" id="KW-0804">Transcription</keyword>
<feature type="domain" description="OmpR/PhoB-type" evidence="9">
    <location>
        <begin position="123"/>
        <end position="220"/>
    </location>
</feature>
<dbReference type="GO" id="GO:0005829">
    <property type="term" value="C:cytosol"/>
    <property type="evidence" value="ECO:0007669"/>
    <property type="project" value="TreeGrafter"/>
</dbReference>
<evidence type="ECO:0000256" key="4">
    <source>
        <dbReference type="ARBA" id="ARBA00023163"/>
    </source>
</evidence>
<dbReference type="CDD" id="cd00383">
    <property type="entry name" value="trans_reg_C"/>
    <property type="match status" value="1"/>
</dbReference>
<comment type="function">
    <text evidence="5">May play the central regulatory role in sporulation. It may be an element of the effector pathway responsible for the activation of sporulation genes in response to nutritional stress. Spo0A may act in concert with spo0H (a sigma factor) to control the expression of some genes that are critical to the sporulation process.</text>
</comment>
<keyword evidence="6" id="KW-0597">Phosphoprotein</keyword>
<dbReference type="Pfam" id="PF00486">
    <property type="entry name" value="Trans_reg_C"/>
    <property type="match status" value="1"/>
</dbReference>
<dbReference type="InterPro" id="IPR039420">
    <property type="entry name" value="WalR-like"/>
</dbReference>
<dbReference type="PANTHER" id="PTHR48111:SF73">
    <property type="entry name" value="ALKALINE PHOSPHATASE SYNTHESIS TRANSCRIPTIONAL REGULATORY PROTEIN PHOP"/>
    <property type="match status" value="1"/>
</dbReference>
<dbReference type="GO" id="GO:0006355">
    <property type="term" value="P:regulation of DNA-templated transcription"/>
    <property type="evidence" value="ECO:0007669"/>
    <property type="project" value="InterPro"/>
</dbReference>
<dbReference type="Proteomes" id="UP000712157">
    <property type="component" value="Unassembled WGS sequence"/>
</dbReference>
<dbReference type="GO" id="GO:0000976">
    <property type="term" value="F:transcription cis-regulatory region binding"/>
    <property type="evidence" value="ECO:0007669"/>
    <property type="project" value="TreeGrafter"/>
</dbReference>
<dbReference type="SUPFAM" id="SSF46894">
    <property type="entry name" value="C-terminal effector domain of the bipartite response regulators"/>
    <property type="match status" value="1"/>
</dbReference>
<dbReference type="InterPro" id="IPR016032">
    <property type="entry name" value="Sig_transdc_resp-reg_C-effctor"/>
</dbReference>
<dbReference type="InterPro" id="IPR001789">
    <property type="entry name" value="Sig_transdc_resp-reg_receiver"/>
</dbReference>
<evidence type="ECO:0000256" key="5">
    <source>
        <dbReference type="ARBA" id="ARBA00024867"/>
    </source>
</evidence>
<evidence type="ECO:0000256" key="2">
    <source>
        <dbReference type="ARBA" id="ARBA00023015"/>
    </source>
</evidence>
<protein>
    <recommendedName>
        <fullName evidence="1">Stage 0 sporulation protein A homolog</fullName>
    </recommendedName>
</protein>
<dbReference type="GO" id="GO:0032993">
    <property type="term" value="C:protein-DNA complex"/>
    <property type="evidence" value="ECO:0007669"/>
    <property type="project" value="TreeGrafter"/>
</dbReference>